<keyword evidence="2" id="KW-1185">Reference proteome</keyword>
<dbReference type="EMBL" id="CM056810">
    <property type="protein sequence ID" value="KAJ8645493.1"/>
    <property type="molecule type" value="Genomic_DNA"/>
</dbReference>
<organism evidence="1 2">
    <name type="scientific">Persea americana</name>
    <name type="common">Avocado</name>
    <dbReference type="NCBI Taxonomy" id="3435"/>
    <lineage>
        <taxon>Eukaryota</taxon>
        <taxon>Viridiplantae</taxon>
        <taxon>Streptophyta</taxon>
        <taxon>Embryophyta</taxon>
        <taxon>Tracheophyta</taxon>
        <taxon>Spermatophyta</taxon>
        <taxon>Magnoliopsida</taxon>
        <taxon>Magnoliidae</taxon>
        <taxon>Laurales</taxon>
        <taxon>Lauraceae</taxon>
        <taxon>Persea</taxon>
    </lineage>
</organism>
<name>A0ACC2MJH3_PERAE</name>
<reference evidence="1 2" key="1">
    <citation type="journal article" date="2022" name="Hortic Res">
        <title>A haplotype resolved chromosomal level avocado genome allows analysis of novel avocado genes.</title>
        <authorList>
            <person name="Nath O."/>
            <person name="Fletcher S.J."/>
            <person name="Hayward A."/>
            <person name="Shaw L.M."/>
            <person name="Masouleh A.K."/>
            <person name="Furtado A."/>
            <person name="Henry R.J."/>
            <person name="Mitter N."/>
        </authorList>
    </citation>
    <scope>NUCLEOTIDE SEQUENCE [LARGE SCALE GENOMIC DNA]</scope>
    <source>
        <strain evidence="2">cv. Hass</strain>
    </source>
</reference>
<comment type="caution">
    <text evidence="1">The sequence shown here is derived from an EMBL/GenBank/DDBJ whole genome shotgun (WGS) entry which is preliminary data.</text>
</comment>
<dbReference type="Proteomes" id="UP001234297">
    <property type="component" value="Chromosome 2"/>
</dbReference>
<proteinExistence type="predicted"/>
<evidence type="ECO:0000313" key="2">
    <source>
        <dbReference type="Proteomes" id="UP001234297"/>
    </source>
</evidence>
<protein>
    <submittedName>
        <fullName evidence="1">Uncharacterized protein</fullName>
    </submittedName>
</protein>
<evidence type="ECO:0000313" key="1">
    <source>
        <dbReference type="EMBL" id="KAJ8645493.1"/>
    </source>
</evidence>
<gene>
    <name evidence="1" type="ORF">MRB53_007241</name>
</gene>
<sequence length="1382" mass="150484">MAAGASRAQALSLLTAAKNHSDLAVKISSLKQAKEILLSVEPSLAAELLPYVADLQFSPETLVRKSLIELMEELGLKLMDQSFILMPVLLALLKDEASMVVKQAIVSGTSFFCCVLEEMTLQFRQSGKVERWLEDLWPWMVKFKDAVCGIALEPGSVGTKLLAMKFLEIHVSLFTSDANDSELETPFKEGKVRNFNISSIGRGHPILDPAMLTMEANKSLGLLLNLLQSANTLRGSLIVVVINCFAIFGGLSEVWKQVVQLPFVALLQHADCLAAIARKRPLHYSSILPILLDFDPDFETLKGGHAASIQYAIRTAFLGFLRCTHPAMIESRDRLIRALRAMNAGDAADQVIRQVEKMIKNHERALRDFRFGKEDTPSGDPIKKRSMFLDNDGLPNADDVPSKRVRYNPAVNLSQPAHLASDSVQDDAVNGMSCQVPLLDTDLTPAEQMITMIGALLAEGERGAESLEILISQIHPDLMADIVITSMKHLPKNPPSLYGRLGNLPATSNSFSNTPTQVATPAATTSSVPPSTLAPQLSSPLPPGSGISISASDVSTTPNLPAEFKKDPRRDPRRLDPRRTSGPVGSQFASTKTEDDGDLQSGFDGISSSSRPPSSSVVTEFENTLVSFTPRNDKEVLGSSVAPLTDTPSPTENPEVPDETMETELPQEYSSAVSSTSASEEVSHDLPMLPLYVELSAEQQKSLSKSAVARIIEAYGQTQATCCSNAQLALLSRLAAQIDADDGIVVMLQKHMHFEYHHQKGHELAMHVLFYLHTVIISESEEDTCSITTLYEKFLLAVAKSLRDSLPASDKSLSRLLGEVPLLPDSVLNLLDDLCHSIGFDNHGKDAHDGDRVTQGLGAVWSLISGRPPYRQACLNIALKCAVDPQDEVRKQAIRLVANKLYLLSYVSEDIEQFATNMLLSVVDQRVPHVEQTHPNSNEQRTEGNVGSQETSVSGSQNSDPGASESDSTRAAQPTSQSIPTVSLSQAQRQMSLFFALCTKKPGLLQLVFDIYGRAPKAVKQVVHRHVPILVRNLGTSYSELLRIISDPPQGSENLLMLVLQILTEETTPSTDLIATVKHLYETKLKDAAILIPMLSSLSKDEVLPIFPRLVDLPLEKFQVALARILQGSAHTGPALTPTEVLVAIHDINPDKDGIALKKITDACSACFEQRTVFTQHVLAKALNQLVEQMPLPLLFMRTVIQAIDAFPALVDFVMEILSKLVNKQIWKMPKLWVGFLKCASQTQPHSFRVLLKLPPAQLESVLNKYASLRSPLAAHAGQPSIRTSLPRSTLVVLGLANEPQASRSYMSSAALHASDTSSSVHGATLTTAKGGCPMPQLIIKPCLIVIKLASTTDVIGGKSMFSENLFLVGSVTCNLEWASMT</sequence>
<accession>A0ACC2MJH3</accession>